<dbReference type="OrthoDB" id="9554023at2"/>
<gene>
    <name evidence="1" type="ORF">FGF66_09045</name>
</gene>
<dbReference type="Proteomes" id="UP000308271">
    <property type="component" value="Unassembled WGS sequence"/>
</dbReference>
<dbReference type="AlphaFoldDB" id="A0A5C4S5E1"/>
<keyword evidence="2" id="KW-1185">Reference proteome</keyword>
<name>A0A5C4S5E1_CHLTI</name>
<dbReference type="RefSeq" id="WP_139457324.1">
    <property type="nucleotide sequence ID" value="NZ_VDCH01000020.1"/>
</dbReference>
<evidence type="ECO:0000313" key="1">
    <source>
        <dbReference type="EMBL" id="TNJ38397.1"/>
    </source>
</evidence>
<accession>A0A5C4S5E1</accession>
<evidence type="ECO:0000313" key="2">
    <source>
        <dbReference type="Proteomes" id="UP000308271"/>
    </source>
</evidence>
<dbReference type="EMBL" id="VDCH01000020">
    <property type="protein sequence ID" value="TNJ38397.1"/>
    <property type="molecule type" value="Genomic_DNA"/>
</dbReference>
<sequence>MNNTEFKPPYFEAKNKLPEPVAEYVAWLDVMGIQSSMMRSLHTAANFIFKLHVAALEQKKPKMRLYPIMDGVYVTTPDKEEMRSFLSEVFHRLATCFNEENENKHRFLAKASVAFGLVIHGHNVNSFASGVLKENEEYKNSILLGMPVVLANQGEKFAPPFGIILHYSALDMATRDEKKWSHTWWPWFEFGNDAIAQKLKKEIESYFRWCEERAGVINYDPARIKHHRAQLIQYLVDA</sequence>
<protein>
    <submittedName>
        <fullName evidence="1">Uncharacterized protein</fullName>
    </submittedName>
</protein>
<comment type="caution">
    <text evidence="1">The sequence shown here is derived from an EMBL/GenBank/DDBJ whole genome shotgun (WGS) entry which is preliminary data.</text>
</comment>
<reference evidence="1 2" key="1">
    <citation type="submission" date="2019-05" db="EMBL/GenBank/DDBJ databases">
        <title>Draft Whole-Genome sequence of the green sulfur bacterium Chlorobaculum thiosulfatiphilum DSM 249.</title>
        <authorList>
            <person name="Meyer T.E."/>
            <person name="Kyndt J.A."/>
        </authorList>
    </citation>
    <scope>NUCLEOTIDE SEQUENCE [LARGE SCALE GENOMIC DNA]</scope>
    <source>
        <strain evidence="1 2">DSM 249</strain>
    </source>
</reference>
<organism evidence="1 2">
    <name type="scientific">Chlorobaculum thiosulfatiphilum</name>
    <name type="common">Chlorobium limicola f.sp. thiosulfatophilum</name>
    <dbReference type="NCBI Taxonomy" id="115852"/>
    <lineage>
        <taxon>Bacteria</taxon>
        <taxon>Pseudomonadati</taxon>
        <taxon>Chlorobiota</taxon>
        <taxon>Chlorobiia</taxon>
        <taxon>Chlorobiales</taxon>
        <taxon>Chlorobiaceae</taxon>
        <taxon>Chlorobaculum</taxon>
    </lineage>
</organism>
<proteinExistence type="predicted"/>